<dbReference type="CDD" id="cd01948">
    <property type="entry name" value="EAL"/>
    <property type="match status" value="1"/>
</dbReference>
<feature type="domain" description="EAL" evidence="5">
    <location>
        <begin position="515"/>
        <end position="770"/>
    </location>
</feature>
<dbReference type="AlphaFoldDB" id="A0A369CIT6"/>
<evidence type="ECO:0000313" key="8">
    <source>
        <dbReference type="Proteomes" id="UP000252707"/>
    </source>
</evidence>
<dbReference type="InterPro" id="IPR029787">
    <property type="entry name" value="Nucleotide_cyclase"/>
</dbReference>
<dbReference type="Proteomes" id="UP000252707">
    <property type="component" value="Unassembled WGS sequence"/>
</dbReference>
<evidence type="ECO:0000313" key="7">
    <source>
        <dbReference type="EMBL" id="RCX32995.1"/>
    </source>
</evidence>
<feature type="transmembrane region" description="Helical" evidence="3">
    <location>
        <begin position="94"/>
        <end position="116"/>
    </location>
</feature>
<reference evidence="7 8" key="1">
    <citation type="submission" date="2018-07" db="EMBL/GenBank/DDBJ databases">
        <title>Genomic Encyclopedia of Type Strains, Phase IV (KMG-IV): sequencing the most valuable type-strain genomes for metagenomic binning, comparative biology and taxonomic classification.</title>
        <authorList>
            <person name="Goeker M."/>
        </authorList>
    </citation>
    <scope>NUCLEOTIDE SEQUENCE [LARGE SCALE GENOMIC DNA]</scope>
    <source>
        <strain evidence="7 8">DSM 26407</strain>
    </source>
</reference>
<dbReference type="InterPro" id="IPR035919">
    <property type="entry name" value="EAL_sf"/>
</dbReference>
<dbReference type="Pfam" id="PF00563">
    <property type="entry name" value="EAL"/>
    <property type="match status" value="1"/>
</dbReference>
<evidence type="ECO:0000256" key="1">
    <source>
        <dbReference type="ARBA" id="ARBA00001946"/>
    </source>
</evidence>
<name>A0A369CIT6_9GAMM</name>
<dbReference type="InterPro" id="IPR035965">
    <property type="entry name" value="PAS-like_dom_sf"/>
</dbReference>
<keyword evidence="3" id="KW-0812">Transmembrane</keyword>
<evidence type="ECO:0000259" key="5">
    <source>
        <dbReference type="PROSITE" id="PS50883"/>
    </source>
</evidence>
<evidence type="ECO:0000259" key="6">
    <source>
        <dbReference type="PROSITE" id="PS50887"/>
    </source>
</evidence>
<proteinExistence type="predicted"/>
<dbReference type="SUPFAM" id="SSF55785">
    <property type="entry name" value="PYP-like sensor domain (PAS domain)"/>
    <property type="match status" value="1"/>
</dbReference>
<dbReference type="InterPro" id="IPR001633">
    <property type="entry name" value="EAL_dom"/>
</dbReference>
<dbReference type="NCBIfam" id="TIGR00229">
    <property type="entry name" value="sensory_box"/>
    <property type="match status" value="1"/>
</dbReference>
<evidence type="ECO:0000256" key="3">
    <source>
        <dbReference type="SAM" id="Phobius"/>
    </source>
</evidence>
<gene>
    <name evidence="7" type="ORF">DFQ59_101293</name>
</gene>
<evidence type="ECO:0000259" key="4">
    <source>
        <dbReference type="PROSITE" id="PS50112"/>
    </source>
</evidence>
<dbReference type="InterPro" id="IPR043128">
    <property type="entry name" value="Rev_trsase/Diguanyl_cyclase"/>
</dbReference>
<feature type="compositionally biased region" description="Pro residues" evidence="2">
    <location>
        <begin position="778"/>
        <end position="788"/>
    </location>
</feature>
<dbReference type="GO" id="GO:0003824">
    <property type="term" value="F:catalytic activity"/>
    <property type="evidence" value="ECO:0007669"/>
    <property type="project" value="UniProtKB-ARBA"/>
</dbReference>
<dbReference type="InterPro" id="IPR000014">
    <property type="entry name" value="PAS"/>
</dbReference>
<keyword evidence="3" id="KW-1133">Transmembrane helix</keyword>
<keyword evidence="8" id="KW-1185">Reference proteome</keyword>
<comment type="caution">
    <text evidence="7">The sequence shown here is derived from an EMBL/GenBank/DDBJ whole genome shotgun (WGS) entry which is preliminary data.</text>
</comment>
<dbReference type="PROSITE" id="PS50883">
    <property type="entry name" value="EAL"/>
    <property type="match status" value="1"/>
</dbReference>
<protein>
    <submittedName>
        <fullName evidence="7">PAS domain S-box-containing protein/diguanylate cyclase (GGDEF)-like protein</fullName>
    </submittedName>
</protein>
<dbReference type="Pfam" id="PF00990">
    <property type="entry name" value="GGDEF"/>
    <property type="match status" value="1"/>
</dbReference>
<dbReference type="OrthoDB" id="7053140at2"/>
<accession>A0A369CIT6</accession>
<dbReference type="SUPFAM" id="SSF141868">
    <property type="entry name" value="EAL domain-like"/>
    <property type="match status" value="1"/>
</dbReference>
<feature type="transmembrane region" description="Helical" evidence="3">
    <location>
        <begin position="147"/>
        <end position="163"/>
    </location>
</feature>
<dbReference type="EMBL" id="QPJY01000001">
    <property type="protein sequence ID" value="RCX32995.1"/>
    <property type="molecule type" value="Genomic_DNA"/>
</dbReference>
<feature type="region of interest" description="Disordered" evidence="2">
    <location>
        <begin position="763"/>
        <end position="788"/>
    </location>
</feature>
<feature type="transmembrane region" description="Helical" evidence="3">
    <location>
        <begin position="169"/>
        <end position="187"/>
    </location>
</feature>
<dbReference type="CDD" id="cd01949">
    <property type="entry name" value="GGDEF"/>
    <property type="match status" value="1"/>
</dbReference>
<dbReference type="Gene3D" id="3.20.20.450">
    <property type="entry name" value="EAL domain"/>
    <property type="match status" value="1"/>
</dbReference>
<comment type="cofactor">
    <cofactor evidence="1">
        <name>Mg(2+)</name>
        <dbReference type="ChEBI" id="CHEBI:18420"/>
    </cofactor>
</comment>
<dbReference type="InterPro" id="IPR000160">
    <property type="entry name" value="GGDEF_dom"/>
</dbReference>
<keyword evidence="3" id="KW-0472">Membrane</keyword>
<dbReference type="InterPro" id="IPR052155">
    <property type="entry name" value="Biofilm_reg_signaling"/>
</dbReference>
<dbReference type="SUPFAM" id="SSF55073">
    <property type="entry name" value="Nucleotide cyclase"/>
    <property type="match status" value="1"/>
</dbReference>
<dbReference type="Gene3D" id="3.30.450.20">
    <property type="entry name" value="PAS domain"/>
    <property type="match status" value="1"/>
</dbReference>
<dbReference type="SMART" id="SM00091">
    <property type="entry name" value="PAS"/>
    <property type="match status" value="1"/>
</dbReference>
<dbReference type="NCBIfam" id="TIGR00254">
    <property type="entry name" value="GGDEF"/>
    <property type="match status" value="1"/>
</dbReference>
<dbReference type="Gene3D" id="3.30.70.270">
    <property type="match status" value="1"/>
</dbReference>
<feature type="domain" description="GGDEF" evidence="6">
    <location>
        <begin position="368"/>
        <end position="506"/>
    </location>
</feature>
<feature type="transmembrane region" description="Helical" evidence="3">
    <location>
        <begin position="25"/>
        <end position="46"/>
    </location>
</feature>
<dbReference type="PANTHER" id="PTHR44757">
    <property type="entry name" value="DIGUANYLATE CYCLASE DGCP"/>
    <property type="match status" value="1"/>
</dbReference>
<dbReference type="PROSITE" id="PS50887">
    <property type="entry name" value="GGDEF"/>
    <property type="match status" value="1"/>
</dbReference>
<evidence type="ECO:0000256" key="2">
    <source>
        <dbReference type="SAM" id="MobiDB-lite"/>
    </source>
</evidence>
<feature type="transmembrane region" description="Helical" evidence="3">
    <location>
        <begin position="52"/>
        <end position="74"/>
    </location>
</feature>
<dbReference type="PANTHER" id="PTHR44757:SF2">
    <property type="entry name" value="BIOFILM ARCHITECTURE MAINTENANCE PROTEIN MBAA"/>
    <property type="match status" value="1"/>
</dbReference>
<dbReference type="SMART" id="SM00052">
    <property type="entry name" value="EAL"/>
    <property type="match status" value="1"/>
</dbReference>
<dbReference type="FunFam" id="3.30.70.270:FF:000001">
    <property type="entry name" value="Diguanylate cyclase domain protein"/>
    <property type="match status" value="1"/>
</dbReference>
<organism evidence="7 8">
    <name type="scientific">Thioalbus denitrificans</name>
    <dbReference type="NCBI Taxonomy" id="547122"/>
    <lineage>
        <taxon>Bacteria</taxon>
        <taxon>Pseudomonadati</taxon>
        <taxon>Pseudomonadota</taxon>
        <taxon>Gammaproteobacteria</taxon>
        <taxon>Chromatiales</taxon>
        <taxon>Ectothiorhodospiraceae</taxon>
        <taxon>Thioalbus</taxon>
    </lineage>
</organism>
<dbReference type="SMART" id="SM00267">
    <property type="entry name" value="GGDEF"/>
    <property type="match status" value="1"/>
</dbReference>
<feature type="domain" description="PAS" evidence="4">
    <location>
        <begin position="214"/>
        <end position="258"/>
    </location>
</feature>
<dbReference type="RefSeq" id="WP_114277885.1">
    <property type="nucleotide sequence ID" value="NZ_QPJY01000001.1"/>
</dbReference>
<sequence>MTTPHGVASGGTRAEELIHREQVKLLFGGLPLVLPGSVAVALVLAWAHSGYIHSGILTTWLAILILVSIARTLLNAAYHRRPPADDAHRWERRFLVGAVASGVVWGSAGLLLFTPGDFSRQAFLTLVLAGMAGGSLATLAPSWGSSASFISLCLLPLGIRHLAHGGELSLAVAAMVALYYSIMLLNARRMHNNLLLNTALRIEAAVREEALRESEERYRLIFSHSPLGMLHYDRNGVMLDCNEAFVGIVGSSRRQIIGLDMPGTLRDERLKAALRDSLASGQGYYEGIYKSLTAVKSTPIRGFFSGVRNIGGEIIAGVGIVEDFTERKAAEALIRRQAHYDTLTELPNRRLLLERLQLTLERSRRSGQLGALLFIDLDRFKRINDSLGHPVGDALLQETARRLPTCIRHQDIAARLGGDEFVVLLDDLGADQEIAAREAQQVAERVRAALSQPYSPFGQRLHVTPSIGIALFPAGEDSADDVLRAADTAMYRAKTDGRDAIRFFRPSMQRAADERLRLETDLRQAMEARRFTLHYQPQFDADRRVIGAEALLRWQREDGVYMPPALFIPVAEDIGLIQYIGDWVLEESCRQLREWDDRGLSGRLAGLSVNISPVQFLQPGFVDRVREVLAERDVDPARLEVELTEGVMLADTEGVAERMRALQALGVRISIDDFGTGYSSLAYLKRLPLRRLKIDQSFVRGIPGDRNNAAIVETILGMAAHLDLEVVAEGVETTAEFEFLRAHGCGAFQGYYLGQPGTAAELERRVQGQSASARQPAKAPPSPSSSSK</sequence>
<dbReference type="PROSITE" id="PS50112">
    <property type="entry name" value="PAS"/>
    <property type="match status" value="1"/>
</dbReference>